<organism evidence="2 3">
    <name type="scientific">Mandrillus leucophaeus</name>
    <name type="common">Drill</name>
    <name type="synonym">Papio leucophaeus</name>
    <dbReference type="NCBI Taxonomy" id="9568"/>
    <lineage>
        <taxon>Eukaryota</taxon>
        <taxon>Metazoa</taxon>
        <taxon>Chordata</taxon>
        <taxon>Craniata</taxon>
        <taxon>Vertebrata</taxon>
        <taxon>Euteleostomi</taxon>
        <taxon>Mammalia</taxon>
        <taxon>Eutheria</taxon>
        <taxon>Euarchontoglires</taxon>
        <taxon>Primates</taxon>
        <taxon>Haplorrhini</taxon>
        <taxon>Catarrhini</taxon>
        <taxon>Cercopithecidae</taxon>
        <taxon>Cercopithecinae</taxon>
        <taxon>Mandrillus</taxon>
    </lineage>
</organism>
<reference evidence="2" key="2">
    <citation type="submission" date="2025-09" db="UniProtKB">
        <authorList>
            <consortium name="Ensembl"/>
        </authorList>
    </citation>
    <scope>IDENTIFICATION</scope>
</reference>
<name>A0A2K5XWL8_MANLE</name>
<accession>A0A2K5XWL8</accession>
<evidence type="ECO:0000313" key="2">
    <source>
        <dbReference type="Ensembl" id="ENSMLEP00000007686.1"/>
    </source>
</evidence>
<dbReference type="Proteomes" id="UP000233140">
    <property type="component" value="Unassembled WGS sequence"/>
</dbReference>
<sequence length="67" mass="7622">MTQQSKTQMKQDEEWAAQQVKLHHVTDCSPGMERWRGAQRDGQAPGKMDFFPQTSNATNTSLLTRSL</sequence>
<feature type="region of interest" description="Disordered" evidence="1">
    <location>
        <begin position="29"/>
        <end position="67"/>
    </location>
</feature>
<keyword evidence="3" id="KW-1185">Reference proteome</keyword>
<reference evidence="2" key="1">
    <citation type="submission" date="2025-08" db="UniProtKB">
        <authorList>
            <consortium name="Ensembl"/>
        </authorList>
    </citation>
    <scope>IDENTIFICATION</scope>
</reference>
<dbReference type="AlphaFoldDB" id="A0A2K5XWL8"/>
<dbReference type="GeneTree" id="ENSGT00910000147749"/>
<feature type="compositionally biased region" description="Polar residues" evidence="1">
    <location>
        <begin position="52"/>
        <end position="67"/>
    </location>
</feature>
<dbReference type="Ensembl" id="ENSMLET00000031028.1">
    <property type="protein sequence ID" value="ENSMLEP00000007686.1"/>
    <property type="gene ID" value="ENSMLEG00000027952.1"/>
</dbReference>
<evidence type="ECO:0000256" key="1">
    <source>
        <dbReference type="SAM" id="MobiDB-lite"/>
    </source>
</evidence>
<proteinExistence type="predicted"/>
<protein>
    <submittedName>
        <fullName evidence="2">Uncharacterized protein</fullName>
    </submittedName>
</protein>
<evidence type="ECO:0000313" key="3">
    <source>
        <dbReference type="Proteomes" id="UP000233140"/>
    </source>
</evidence>